<proteinExistence type="predicted"/>
<dbReference type="Proteomes" id="UP000494206">
    <property type="component" value="Unassembled WGS sequence"/>
</dbReference>
<sequence length="82" mass="9169">MMMIIIALLGVQIAPIFLIFQHFLVILECFSQILAVVVQLALILASEWMPSCSFVDACFFIFSLGLTTKMLLDAANLGKFRQ</sequence>
<dbReference type="EMBL" id="CADEPM010000001">
    <property type="protein sequence ID" value="CAB3398810.1"/>
    <property type="molecule type" value="Genomic_DNA"/>
</dbReference>
<keyword evidence="1" id="KW-0812">Transmembrane</keyword>
<evidence type="ECO:0000313" key="3">
    <source>
        <dbReference type="Proteomes" id="UP000494206"/>
    </source>
</evidence>
<dbReference type="AlphaFoldDB" id="A0A8S1EF72"/>
<name>A0A8S1EF72_9PELO</name>
<keyword evidence="1" id="KW-1133">Transmembrane helix</keyword>
<feature type="transmembrane region" description="Helical" evidence="1">
    <location>
        <begin position="52"/>
        <end position="72"/>
    </location>
</feature>
<keyword evidence="3" id="KW-1185">Reference proteome</keyword>
<gene>
    <name evidence="2" type="ORF">CBOVIS_LOCUS2046</name>
</gene>
<organism evidence="2 3">
    <name type="scientific">Caenorhabditis bovis</name>
    <dbReference type="NCBI Taxonomy" id="2654633"/>
    <lineage>
        <taxon>Eukaryota</taxon>
        <taxon>Metazoa</taxon>
        <taxon>Ecdysozoa</taxon>
        <taxon>Nematoda</taxon>
        <taxon>Chromadorea</taxon>
        <taxon>Rhabditida</taxon>
        <taxon>Rhabditina</taxon>
        <taxon>Rhabditomorpha</taxon>
        <taxon>Rhabditoidea</taxon>
        <taxon>Rhabditidae</taxon>
        <taxon>Peloderinae</taxon>
        <taxon>Caenorhabditis</taxon>
    </lineage>
</organism>
<accession>A0A8S1EF72</accession>
<keyword evidence="1" id="KW-0472">Membrane</keyword>
<evidence type="ECO:0000313" key="2">
    <source>
        <dbReference type="EMBL" id="CAB3398810.1"/>
    </source>
</evidence>
<protein>
    <submittedName>
        <fullName evidence="2">Uncharacterized protein</fullName>
    </submittedName>
</protein>
<reference evidence="2 3" key="1">
    <citation type="submission" date="2020-04" db="EMBL/GenBank/DDBJ databases">
        <authorList>
            <person name="Laetsch R D."/>
            <person name="Stevens L."/>
            <person name="Kumar S."/>
            <person name="Blaxter L. M."/>
        </authorList>
    </citation>
    <scope>NUCLEOTIDE SEQUENCE [LARGE SCALE GENOMIC DNA]</scope>
</reference>
<comment type="caution">
    <text evidence="2">The sequence shown here is derived from an EMBL/GenBank/DDBJ whole genome shotgun (WGS) entry which is preliminary data.</text>
</comment>
<evidence type="ECO:0000256" key="1">
    <source>
        <dbReference type="SAM" id="Phobius"/>
    </source>
</evidence>